<protein>
    <submittedName>
        <fullName evidence="1">Uncharacterized protein</fullName>
    </submittedName>
</protein>
<sequence>MGIFIGIAYMLRVTWLTVDEDHQYGIIIQLYQEVGECESYFTTLYRGVSWYSDSLILCNVSLFVVIVTPPWCSTKQDLNRVESRLSFRWYFVLQEGSALGLR</sequence>
<name>A0AAX3VVG3_AERSA</name>
<dbReference type="AlphaFoldDB" id="A0AAX3VVG3"/>
<evidence type="ECO:0000313" key="2">
    <source>
        <dbReference type="Proteomes" id="UP001239426"/>
    </source>
</evidence>
<evidence type="ECO:0000313" key="1">
    <source>
        <dbReference type="EMBL" id="WHF37685.1"/>
    </source>
</evidence>
<accession>A0AAX3VVG3</accession>
<organism evidence="1 2">
    <name type="scientific">Aeromonas salmonicida</name>
    <dbReference type="NCBI Taxonomy" id="645"/>
    <lineage>
        <taxon>Bacteria</taxon>
        <taxon>Pseudomonadati</taxon>
        <taxon>Pseudomonadota</taxon>
        <taxon>Gammaproteobacteria</taxon>
        <taxon>Aeromonadales</taxon>
        <taxon>Aeromonadaceae</taxon>
        <taxon>Aeromonas</taxon>
    </lineage>
</organism>
<dbReference type="RefSeq" id="WP_125601024.1">
    <property type="nucleotide sequence ID" value="NZ_CAWOII010000021.1"/>
</dbReference>
<proteinExistence type="predicted"/>
<dbReference type="Proteomes" id="UP001239426">
    <property type="component" value="Chromosome"/>
</dbReference>
<gene>
    <name evidence="1" type="ORF">QLQ87_04840</name>
</gene>
<reference evidence="1" key="1">
    <citation type="submission" date="2023-05" db="EMBL/GenBank/DDBJ databases">
        <title>Aeromonas salmonicida 57, complete genome.</title>
        <authorList>
            <person name="Shao L."/>
        </authorList>
    </citation>
    <scope>NUCLEOTIDE SEQUENCE</scope>
    <source>
        <strain evidence="1">57</strain>
    </source>
</reference>
<dbReference type="EMBL" id="CP124841">
    <property type="protein sequence ID" value="WHF37685.1"/>
    <property type="molecule type" value="Genomic_DNA"/>
</dbReference>